<reference evidence="3 4" key="1">
    <citation type="submission" date="2015-04" db="EMBL/GenBank/DDBJ databases">
        <title>The draft genome sequence of Roseovarius sp.R12b.</title>
        <authorList>
            <person name="Li G."/>
            <person name="Lai Q."/>
            <person name="Shao Z."/>
            <person name="Yan P."/>
        </authorList>
    </citation>
    <scope>NUCLEOTIDE SEQUENCE [LARGE SCALE GENOMIC DNA]</scope>
    <source>
        <strain evidence="3 4">R12B</strain>
    </source>
</reference>
<evidence type="ECO:0000256" key="2">
    <source>
        <dbReference type="SAM" id="Phobius"/>
    </source>
</evidence>
<dbReference type="Gene3D" id="3.30.450.20">
    <property type="entry name" value="PAS domain"/>
    <property type="match status" value="1"/>
</dbReference>
<proteinExistence type="predicted"/>
<dbReference type="AlphaFoldDB" id="A0A0T5NS85"/>
<name>A0A0T5NS85_9RHOB</name>
<evidence type="ECO:0008006" key="5">
    <source>
        <dbReference type="Google" id="ProtNLM"/>
    </source>
</evidence>
<accession>A0A0T5NS85</accession>
<keyword evidence="4" id="KW-1185">Reference proteome</keyword>
<keyword evidence="2" id="KW-1133">Transmembrane helix</keyword>
<evidence type="ECO:0000256" key="1">
    <source>
        <dbReference type="SAM" id="MobiDB-lite"/>
    </source>
</evidence>
<feature type="compositionally biased region" description="Polar residues" evidence="1">
    <location>
        <begin position="324"/>
        <end position="336"/>
    </location>
</feature>
<protein>
    <recommendedName>
        <fullName evidence="5">HAMP domain-containing protein</fullName>
    </recommendedName>
</protein>
<dbReference type="Proteomes" id="UP000051295">
    <property type="component" value="Unassembled WGS sequence"/>
</dbReference>
<dbReference type="InterPro" id="IPR029151">
    <property type="entry name" value="Sensor-like_sf"/>
</dbReference>
<dbReference type="PATRIC" id="fig|1641875.4.peg.577"/>
<keyword evidence="2" id="KW-0472">Membrane</keyword>
<comment type="caution">
    <text evidence="3">The sequence shown here is derived from an EMBL/GenBank/DDBJ whole genome shotgun (WGS) entry which is preliminary data.</text>
</comment>
<gene>
    <name evidence="3" type="ORF">XM53_13900</name>
</gene>
<feature type="transmembrane region" description="Helical" evidence="2">
    <location>
        <begin position="266"/>
        <end position="286"/>
    </location>
</feature>
<evidence type="ECO:0000313" key="3">
    <source>
        <dbReference type="EMBL" id="KRS11801.1"/>
    </source>
</evidence>
<dbReference type="SUPFAM" id="SSF103190">
    <property type="entry name" value="Sensory domain-like"/>
    <property type="match status" value="1"/>
</dbReference>
<feature type="compositionally biased region" description="Basic and acidic residues" evidence="1">
    <location>
        <begin position="309"/>
        <end position="323"/>
    </location>
</feature>
<feature type="region of interest" description="Disordered" evidence="1">
    <location>
        <begin position="309"/>
        <end position="336"/>
    </location>
</feature>
<keyword evidence="2" id="KW-0812">Transmembrane</keyword>
<dbReference type="Gene3D" id="6.10.340.10">
    <property type="match status" value="1"/>
</dbReference>
<dbReference type="EMBL" id="LAXJ01000016">
    <property type="protein sequence ID" value="KRS11801.1"/>
    <property type="molecule type" value="Genomic_DNA"/>
</dbReference>
<organism evidence="3 4">
    <name type="scientific">Roseovarius atlanticus</name>
    <dbReference type="NCBI Taxonomy" id="1641875"/>
    <lineage>
        <taxon>Bacteria</taxon>
        <taxon>Pseudomonadati</taxon>
        <taxon>Pseudomonadota</taxon>
        <taxon>Alphaproteobacteria</taxon>
        <taxon>Rhodobacterales</taxon>
        <taxon>Roseobacteraceae</taxon>
        <taxon>Roseovarius</taxon>
    </lineage>
</organism>
<evidence type="ECO:0000313" key="4">
    <source>
        <dbReference type="Proteomes" id="UP000051295"/>
    </source>
</evidence>
<dbReference type="STRING" id="1641875.XM53_13900"/>
<sequence length="336" mass="36391">MICGLLGMVAIWWPIHQHARSFETRVESENAIRGVKALRLAVSRAVEREWESLQAVAGQIAPMENEEIRAFTDAVLVAGGRVAWAGLADLSGTIRVGSNGSRVGTSVSSTDWYRQGLRGPFFGDITSSNPTAAHEQNDVLNIAVPVKSADGDVTGVYVYSLKASWLQDYVQAAADDLGLLAYVVDKRGRSIFPTQQQTSVDLTPASLSSLSLNIESAQVVEDANGVRNIYAVAPELTVGNAPPTGLSLVARVPPASFGQDVSDLSVAMWISLLSLLGVLGAFSILFTRHFVRPLERLSETAREIADGKEPYPEEFNSSRESEQLSHALSRIQSRYY</sequence>